<feature type="region of interest" description="Disordered" evidence="1">
    <location>
        <begin position="43"/>
        <end position="64"/>
    </location>
</feature>
<name>X0WJN1_9ZZZZ</name>
<proteinExistence type="predicted"/>
<evidence type="ECO:0000256" key="1">
    <source>
        <dbReference type="SAM" id="MobiDB-lite"/>
    </source>
</evidence>
<sequence>MYAQKKRRLRNMVLHDLKKRLGYLKSKHPKKDTNEMKYIKYQIRKKEGTNDHKEKHPIKRATIR</sequence>
<gene>
    <name evidence="2" type="ORF">S01H1_41365</name>
</gene>
<evidence type="ECO:0000313" key="2">
    <source>
        <dbReference type="EMBL" id="GAG12891.1"/>
    </source>
</evidence>
<dbReference type="AlphaFoldDB" id="X0WJN1"/>
<dbReference type="EMBL" id="BARS01026235">
    <property type="protein sequence ID" value="GAG12891.1"/>
    <property type="molecule type" value="Genomic_DNA"/>
</dbReference>
<reference evidence="2" key="1">
    <citation type="journal article" date="2014" name="Front. Microbiol.">
        <title>High frequency of phylogenetically diverse reductive dehalogenase-homologous genes in deep subseafloor sedimentary metagenomes.</title>
        <authorList>
            <person name="Kawai M."/>
            <person name="Futagami T."/>
            <person name="Toyoda A."/>
            <person name="Takaki Y."/>
            <person name="Nishi S."/>
            <person name="Hori S."/>
            <person name="Arai W."/>
            <person name="Tsubouchi T."/>
            <person name="Morono Y."/>
            <person name="Uchiyama I."/>
            <person name="Ito T."/>
            <person name="Fujiyama A."/>
            <person name="Inagaki F."/>
            <person name="Takami H."/>
        </authorList>
    </citation>
    <scope>NUCLEOTIDE SEQUENCE</scope>
    <source>
        <strain evidence="2">Expedition CK06-06</strain>
    </source>
</reference>
<protein>
    <submittedName>
        <fullName evidence="2">Uncharacterized protein</fullName>
    </submittedName>
</protein>
<accession>X0WJN1</accession>
<organism evidence="2">
    <name type="scientific">marine sediment metagenome</name>
    <dbReference type="NCBI Taxonomy" id="412755"/>
    <lineage>
        <taxon>unclassified sequences</taxon>
        <taxon>metagenomes</taxon>
        <taxon>ecological metagenomes</taxon>
    </lineage>
</organism>
<feature type="compositionally biased region" description="Basic and acidic residues" evidence="1">
    <location>
        <begin position="43"/>
        <end position="54"/>
    </location>
</feature>
<comment type="caution">
    <text evidence="2">The sequence shown here is derived from an EMBL/GenBank/DDBJ whole genome shotgun (WGS) entry which is preliminary data.</text>
</comment>
<feature type="compositionally biased region" description="Basic residues" evidence="1">
    <location>
        <begin position="55"/>
        <end position="64"/>
    </location>
</feature>